<keyword evidence="3 8" id="KW-0375">Hydrogen ion transport</keyword>
<keyword evidence="4 8" id="KW-0406">Ion transport</keyword>
<dbReference type="OrthoDB" id="5242917at2"/>
<dbReference type="EMBL" id="CP028913">
    <property type="protein sequence ID" value="AWB95064.1"/>
    <property type="molecule type" value="Genomic_DNA"/>
</dbReference>
<name>A0A2S0WV00_9MICO</name>
<organism evidence="9 10">
    <name type="scientific">Agromyces badenianii</name>
    <dbReference type="NCBI Taxonomy" id="2080742"/>
    <lineage>
        <taxon>Bacteria</taxon>
        <taxon>Bacillati</taxon>
        <taxon>Actinomycetota</taxon>
        <taxon>Actinomycetes</taxon>
        <taxon>Micrococcales</taxon>
        <taxon>Microbacteriaceae</taxon>
        <taxon>Agromyces</taxon>
    </lineage>
</organism>
<evidence type="ECO:0000256" key="6">
    <source>
        <dbReference type="ARBA" id="ARBA00023196"/>
    </source>
</evidence>
<evidence type="ECO:0000313" key="9">
    <source>
        <dbReference type="EMBL" id="AWB95064.1"/>
    </source>
</evidence>
<keyword evidence="10" id="KW-1185">Reference proteome</keyword>
<reference evidence="9 10" key="1">
    <citation type="submission" date="2018-04" db="EMBL/GenBank/DDBJ databases">
        <authorList>
            <person name="Li J."/>
        </authorList>
    </citation>
    <scope>NUCLEOTIDE SEQUENCE [LARGE SCALE GENOMIC DNA]</scope>
    <source>
        <strain evidence="10">30A</strain>
    </source>
</reference>
<keyword evidence="5 8" id="KW-0472">Membrane</keyword>
<dbReference type="GO" id="GO:0046933">
    <property type="term" value="F:proton-transporting ATP synthase activity, rotational mechanism"/>
    <property type="evidence" value="ECO:0007669"/>
    <property type="project" value="UniProtKB-UniRule"/>
</dbReference>
<dbReference type="PRINTS" id="PR00125">
    <property type="entry name" value="ATPASEDELTA"/>
</dbReference>
<comment type="function">
    <text evidence="8">F(1)F(0) ATP synthase produces ATP from ADP in the presence of a proton or sodium gradient. F-type ATPases consist of two structural domains, F(1) containing the extramembraneous catalytic core and F(0) containing the membrane proton channel, linked together by a central stalk and a peripheral stalk. During catalysis, ATP synthesis in the catalytic domain of F(1) is coupled via a rotary mechanism of the central stalk subunits to proton translocation.</text>
</comment>
<evidence type="ECO:0000256" key="5">
    <source>
        <dbReference type="ARBA" id="ARBA00023136"/>
    </source>
</evidence>
<evidence type="ECO:0000256" key="7">
    <source>
        <dbReference type="ARBA" id="ARBA00023310"/>
    </source>
</evidence>
<keyword evidence="2 8" id="KW-0813">Transport</keyword>
<dbReference type="Proteomes" id="UP000244729">
    <property type="component" value="Chromosome"/>
</dbReference>
<keyword evidence="7 8" id="KW-0066">ATP synthesis</keyword>
<accession>A0A2S0WV00</accession>
<dbReference type="RefSeq" id="WP_108594883.1">
    <property type="nucleotide sequence ID" value="NZ_CP028913.1"/>
</dbReference>
<protein>
    <recommendedName>
        <fullName evidence="8">ATP synthase subunit delta</fullName>
    </recommendedName>
    <alternativeName>
        <fullName evidence="8">ATP synthase F(1) sector subunit delta</fullName>
    </alternativeName>
    <alternativeName>
        <fullName evidence="8">F-type ATPase subunit delta</fullName>
        <shortName evidence="8">F-ATPase subunit delta</shortName>
    </alternativeName>
</protein>
<evidence type="ECO:0000313" key="10">
    <source>
        <dbReference type="Proteomes" id="UP000244729"/>
    </source>
</evidence>
<comment type="similarity">
    <text evidence="8">Belongs to the ATPase delta chain family.</text>
</comment>
<proteinExistence type="inferred from homology"/>
<keyword evidence="6 8" id="KW-0139">CF(1)</keyword>
<dbReference type="GO" id="GO:0005886">
    <property type="term" value="C:plasma membrane"/>
    <property type="evidence" value="ECO:0007669"/>
    <property type="project" value="UniProtKB-SubCell"/>
</dbReference>
<dbReference type="InterPro" id="IPR020781">
    <property type="entry name" value="ATPase_OSCP/d_CS"/>
</dbReference>
<dbReference type="HAMAP" id="MF_01416">
    <property type="entry name" value="ATP_synth_delta_bact"/>
    <property type="match status" value="1"/>
</dbReference>
<comment type="subcellular location">
    <subcellularLocation>
        <location evidence="8">Cell membrane</location>
        <topology evidence="8">Peripheral membrane protein</topology>
    </subcellularLocation>
    <subcellularLocation>
        <location evidence="1">Membrane</location>
    </subcellularLocation>
</comment>
<evidence type="ECO:0000256" key="2">
    <source>
        <dbReference type="ARBA" id="ARBA00022448"/>
    </source>
</evidence>
<dbReference type="KEGG" id="agm:DCE93_04825"/>
<gene>
    <name evidence="8" type="primary">atpH</name>
    <name evidence="9" type="ORF">DCE93_04825</name>
</gene>
<dbReference type="PANTHER" id="PTHR11910">
    <property type="entry name" value="ATP SYNTHASE DELTA CHAIN"/>
    <property type="match status" value="1"/>
</dbReference>
<evidence type="ECO:0000256" key="4">
    <source>
        <dbReference type="ARBA" id="ARBA00023065"/>
    </source>
</evidence>
<dbReference type="GO" id="GO:0045259">
    <property type="term" value="C:proton-transporting ATP synthase complex"/>
    <property type="evidence" value="ECO:0007669"/>
    <property type="project" value="UniProtKB-KW"/>
</dbReference>
<keyword evidence="8" id="KW-1003">Cell membrane</keyword>
<dbReference type="NCBIfam" id="NF009967">
    <property type="entry name" value="PRK13430.1"/>
    <property type="match status" value="1"/>
</dbReference>
<evidence type="ECO:0000256" key="8">
    <source>
        <dbReference type="HAMAP-Rule" id="MF_01416"/>
    </source>
</evidence>
<dbReference type="NCBIfam" id="TIGR01145">
    <property type="entry name" value="ATP_synt_delta"/>
    <property type="match status" value="1"/>
</dbReference>
<evidence type="ECO:0000256" key="3">
    <source>
        <dbReference type="ARBA" id="ARBA00022781"/>
    </source>
</evidence>
<dbReference type="AlphaFoldDB" id="A0A2S0WV00"/>
<dbReference type="Pfam" id="PF00213">
    <property type="entry name" value="OSCP"/>
    <property type="match status" value="1"/>
</dbReference>
<evidence type="ECO:0000256" key="1">
    <source>
        <dbReference type="ARBA" id="ARBA00004370"/>
    </source>
</evidence>
<sequence length="264" mass="27402">MGSATREALAASRSALAELGRAELPVAEALLAAGRVIGESAHLRKALIDNEADVAQKRALIEAVFGSRVPAEAASLLVSAASRRWSSGDDFLAGIEEIGIRVAADSAPDGVDLDSELLAFERAVASDAELELALGSKLAESAAKTKIVDRLLVGKASPQTVAIVTHLVQQPRGRRIGELLRHGASVVADQRGFDIATVTSAVPLSAAQLGRLEQGLVAQAGRRVRFDTIVDPAVLGGIRVQIGDDVIDGSVASRLSSLRQKLAG</sequence>
<comment type="function">
    <text evidence="8">This protein is part of the stalk that links CF(0) to CF(1). It either transmits conformational changes from CF(0) to CF(1) or is implicated in proton conduction.</text>
</comment>
<dbReference type="InterPro" id="IPR000711">
    <property type="entry name" value="ATPase_OSCP/dsu"/>
</dbReference>
<dbReference type="PROSITE" id="PS00389">
    <property type="entry name" value="ATPASE_DELTA"/>
    <property type="match status" value="1"/>
</dbReference>